<feature type="compositionally biased region" description="Acidic residues" evidence="1">
    <location>
        <begin position="123"/>
        <end position="139"/>
    </location>
</feature>
<protein>
    <submittedName>
        <fullName evidence="2">Uncharacterized protein</fullName>
    </submittedName>
</protein>
<sequence>MCDRDFYVWHDNLCVLLQLLKLSVEAIQPWFKGFDEVEENDILDHRVMLVHMVGQHVLRKEVITKDGKRRTWTLYAQASPVQDEYVLRWLVALVNDNKSQHADPSGDERLASGSMQWLSDLVNENDDEDGASGSEDGEDNASGSEGCGYEAYDAGSGWDAEMEEAEMEEADIEEADIEEADIEEADIEEADIEEAET</sequence>
<organism evidence="2 3">
    <name type="scientific">Rhodofomes roseus</name>
    <dbReference type="NCBI Taxonomy" id="34475"/>
    <lineage>
        <taxon>Eukaryota</taxon>
        <taxon>Fungi</taxon>
        <taxon>Dikarya</taxon>
        <taxon>Basidiomycota</taxon>
        <taxon>Agaricomycotina</taxon>
        <taxon>Agaricomycetes</taxon>
        <taxon>Polyporales</taxon>
        <taxon>Rhodofomes</taxon>
    </lineage>
</organism>
<gene>
    <name evidence="2" type="ORF">EVJ58_g9649</name>
</gene>
<evidence type="ECO:0000256" key="1">
    <source>
        <dbReference type="SAM" id="MobiDB-lite"/>
    </source>
</evidence>
<comment type="caution">
    <text evidence="2">The sequence shown here is derived from an EMBL/GenBank/DDBJ whole genome shotgun (WGS) entry which is preliminary data.</text>
</comment>
<evidence type="ECO:0000313" key="2">
    <source>
        <dbReference type="EMBL" id="TFY53083.1"/>
    </source>
</evidence>
<evidence type="ECO:0000313" key="3">
    <source>
        <dbReference type="Proteomes" id="UP000298390"/>
    </source>
</evidence>
<feature type="compositionally biased region" description="Acidic residues" evidence="1">
    <location>
        <begin position="160"/>
        <end position="197"/>
    </location>
</feature>
<dbReference type="AlphaFoldDB" id="A0A4Y9XUI3"/>
<feature type="region of interest" description="Disordered" evidence="1">
    <location>
        <begin position="123"/>
        <end position="197"/>
    </location>
</feature>
<proteinExistence type="predicted"/>
<name>A0A4Y9XUI3_9APHY</name>
<reference evidence="2 3" key="1">
    <citation type="submission" date="2019-01" db="EMBL/GenBank/DDBJ databases">
        <title>Genome sequencing of the rare red list fungi Fomitopsis rosea.</title>
        <authorList>
            <person name="Buettner E."/>
            <person name="Kellner H."/>
        </authorList>
    </citation>
    <scope>NUCLEOTIDE SEQUENCE [LARGE SCALE GENOMIC DNA]</scope>
    <source>
        <strain evidence="2 3">DSM 105464</strain>
    </source>
</reference>
<accession>A0A4Y9XUI3</accession>
<dbReference type="EMBL" id="SEKV01000874">
    <property type="protein sequence ID" value="TFY53083.1"/>
    <property type="molecule type" value="Genomic_DNA"/>
</dbReference>
<dbReference type="Proteomes" id="UP000298390">
    <property type="component" value="Unassembled WGS sequence"/>
</dbReference>